<dbReference type="Proteomes" id="UP000516230">
    <property type="component" value="Chromosome"/>
</dbReference>
<dbReference type="CDD" id="cd01836">
    <property type="entry name" value="FeeA_FeeB_like"/>
    <property type="match status" value="1"/>
</dbReference>
<evidence type="ECO:0000256" key="1">
    <source>
        <dbReference type="SAM" id="MobiDB-lite"/>
    </source>
</evidence>
<feature type="region of interest" description="Disordered" evidence="1">
    <location>
        <begin position="1"/>
        <end position="28"/>
    </location>
</feature>
<gene>
    <name evidence="3" type="ORF">IAG43_17180</name>
</gene>
<name>A0A7H0HVA6_9ACTN</name>
<evidence type="ECO:0000313" key="4">
    <source>
        <dbReference type="Proteomes" id="UP000516230"/>
    </source>
</evidence>
<dbReference type="SUPFAM" id="SSF52266">
    <property type="entry name" value="SGNH hydrolase"/>
    <property type="match status" value="1"/>
</dbReference>
<dbReference type="GO" id="GO:0016787">
    <property type="term" value="F:hydrolase activity"/>
    <property type="evidence" value="ECO:0007669"/>
    <property type="project" value="UniProtKB-KW"/>
</dbReference>
<dbReference type="Pfam" id="PF13472">
    <property type="entry name" value="Lipase_GDSL_2"/>
    <property type="match status" value="1"/>
</dbReference>
<dbReference type="InterPro" id="IPR013830">
    <property type="entry name" value="SGNH_hydro"/>
</dbReference>
<evidence type="ECO:0000259" key="2">
    <source>
        <dbReference type="Pfam" id="PF13472"/>
    </source>
</evidence>
<protein>
    <submittedName>
        <fullName evidence="3">SGNH/GDSL hydrolase family protein</fullName>
    </submittedName>
</protein>
<reference evidence="3 4" key="1">
    <citation type="submission" date="2020-08" db="EMBL/GenBank/DDBJ databases">
        <title>A novel species.</title>
        <authorList>
            <person name="Gao J."/>
        </authorList>
    </citation>
    <scope>NUCLEOTIDE SEQUENCE [LARGE SCALE GENOMIC DNA]</scope>
    <source>
        <strain evidence="3 4">CRPJ-33</strain>
    </source>
</reference>
<dbReference type="AlphaFoldDB" id="A0A7H0HVA6"/>
<organism evidence="3 4">
    <name type="scientific">Streptomyces genisteinicus</name>
    <dbReference type="NCBI Taxonomy" id="2768068"/>
    <lineage>
        <taxon>Bacteria</taxon>
        <taxon>Bacillati</taxon>
        <taxon>Actinomycetota</taxon>
        <taxon>Actinomycetes</taxon>
        <taxon>Kitasatosporales</taxon>
        <taxon>Streptomycetaceae</taxon>
        <taxon>Streptomyces</taxon>
    </lineage>
</organism>
<keyword evidence="3" id="KW-0378">Hydrolase</keyword>
<keyword evidence="4" id="KW-1185">Reference proteome</keyword>
<dbReference type="InterPro" id="IPR036514">
    <property type="entry name" value="SGNH_hydro_sf"/>
</dbReference>
<dbReference type="EMBL" id="CP060825">
    <property type="protein sequence ID" value="QNP64472.1"/>
    <property type="molecule type" value="Genomic_DNA"/>
</dbReference>
<accession>A0A7H0HVA6</accession>
<evidence type="ECO:0000313" key="3">
    <source>
        <dbReference type="EMBL" id="QNP64472.1"/>
    </source>
</evidence>
<dbReference type="KEGG" id="sgj:IAG43_17180"/>
<dbReference type="RefSeq" id="WP_187741605.1">
    <property type="nucleotide sequence ID" value="NZ_CP060825.1"/>
</dbReference>
<sequence length="284" mass="29035">MIKETVRGQRPRLPDAAGDAGGTTGDGPPLRLLLLGDSTAAGVGAEHHRDALAGQVATALTALTGRSVSWRVAARSGATVREMRSLLLGQLTDPTRRWEPDLILLAAGTNDAMRGRRPGAFRQDVERLIGDIRLRLGRDVPIALAGLPDLAPHQGLPPHVRGPLSSYVRLLDRKFRQVAVRGEVLFHVPAGGPPRFAGGWLASDRFHPSVPGYRGWARNLAAGIATLLETGVCPGPAATPVADEAGAVVDEAGAGAVAGGVATGGSGGAATVGAVGDGAAAVRS</sequence>
<proteinExistence type="predicted"/>
<feature type="domain" description="SGNH hydrolase-type esterase" evidence="2">
    <location>
        <begin position="34"/>
        <end position="214"/>
    </location>
</feature>
<dbReference type="Gene3D" id="3.40.50.1110">
    <property type="entry name" value="SGNH hydrolase"/>
    <property type="match status" value="1"/>
</dbReference>